<evidence type="ECO:0000313" key="6">
    <source>
        <dbReference type="Proteomes" id="UP000053477"/>
    </source>
</evidence>
<organism evidence="5 6">
    <name type="scientific">Schizopora paradoxa</name>
    <dbReference type="NCBI Taxonomy" id="27342"/>
    <lineage>
        <taxon>Eukaryota</taxon>
        <taxon>Fungi</taxon>
        <taxon>Dikarya</taxon>
        <taxon>Basidiomycota</taxon>
        <taxon>Agaricomycotina</taxon>
        <taxon>Agaricomycetes</taxon>
        <taxon>Hymenochaetales</taxon>
        <taxon>Schizoporaceae</taxon>
        <taxon>Schizopora</taxon>
    </lineage>
</organism>
<accession>A0A0H2RDM0</accession>
<feature type="region of interest" description="Disordered" evidence="3">
    <location>
        <begin position="1"/>
        <end position="72"/>
    </location>
</feature>
<dbReference type="AlphaFoldDB" id="A0A0H2RDM0"/>
<evidence type="ECO:0000256" key="3">
    <source>
        <dbReference type="SAM" id="MobiDB-lite"/>
    </source>
</evidence>
<feature type="compositionally biased region" description="Low complexity" evidence="3">
    <location>
        <begin position="32"/>
        <end position="42"/>
    </location>
</feature>
<sequence length="314" mass="35406">MTTYSTPPSTPCRSPRRSIRHETVSPYFNRVLSTSSSPNSTLESDKDGSPISKKRSNRLKESDALVTSPKHNSTSYPGFIDDDTYASYGVNAQLLKDPLYAFNLRKFTRLYAALWRAKPLLIQERVADDPWKLLVAVMLLNKTAGKLAIPVFWQILSIWGTPEALSEANAADLKELIQPLGLHERRSKRMIELSKAYIADPPRVDTLRPTNSYLVPVKDVVTGEARILVKEKYPPTPASHLPGSGPYALDSYRIFCMPGDHWKTVMPADKELIKYMKWKWALFEQRHWDPVHGVLGPVDAKYLAELPSQVTLAS</sequence>
<keyword evidence="2" id="KW-0539">Nucleus</keyword>
<comment type="subcellular location">
    <subcellularLocation>
        <location evidence="1">Nucleus</location>
    </subcellularLocation>
</comment>
<keyword evidence="6" id="KW-1185">Reference proteome</keyword>
<proteinExistence type="predicted"/>
<evidence type="ECO:0000259" key="4">
    <source>
        <dbReference type="Pfam" id="PF00730"/>
    </source>
</evidence>
<reference evidence="5 6" key="1">
    <citation type="submission" date="2015-04" db="EMBL/GenBank/DDBJ databases">
        <title>Complete genome sequence of Schizopora paradoxa KUC8140, a cosmopolitan wood degrader in East Asia.</title>
        <authorList>
            <consortium name="DOE Joint Genome Institute"/>
            <person name="Min B."/>
            <person name="Park H."/>
            <person name="Jang Y."/>
            <person name="Kim J.-J."/>
            <person name="Kim K.H."/>
            <person name="Pangilinan J."/>
            <person name="Lipzen A."/>
            <person name="Riley R."/>
            <person name="Grigoriev I.V."/>
            <person name="Spatafora J.W."/>
            <person name="Choi I.-G."/>
        </authorList>
    </citation>
    <scope>NUCLEOTIDE SEQUENCE [LARGE SCALE GENOMIC DNA]</scope>
    <source>
        <strain evidence="5 6">KUC8140</strain>
    </source>
</reference>
<dbReference type="SUPFAM" id="SSF48150">
    <property type="entry name" value="DNA-glycosylase"/>
    <property type="match status" value="1"/>
</dbReference>
<feature type="compositionally biased region" description="Low complexity" evidence="3">
    <location>
        <begin position="1"/>
        <end position="13"/>
    </location>
</feature>
<evidence type="ECO:0000256" key="2">
    <source>
        <dbReference type="ARBA" id="ARBA00023242"/>
    </source>
</evidence>
<dbReference type="InterPro" id="IPR003265">
    <property type="entry name" value="HhH-GPD_domain"/>
</dbReference>
<dbReference type="OrthoDB" id="10265068at2759"/>
<dbReference type="PANTHER" id="PTHR15074">
    <property type="entry name" value="METHYL-CPG-BINDING PROTEIN"/>
    <property type="match status" value="1"/>
</dbReference>
<dbReference type="PANTHER" id="PTHR15074:SF0">
    <property type="entry name" value="METHYL-CPG-BINDING DOMAIN PROTEIN 4-LIKE PROTEIN"/>
    <property type="match status" value="1"/>
</dbReference>
<dbReference type="Gene3D" id="1.10.340.30">
    <property type="entry name" value="Hypothetical protein, domain 2"/>
    <property type="match status" value="1"/>
</dbReference>
<dbReference type="InterPro" id="IPR045138">
    <property type="entry name" value="MeCP2/MBD4"/>
</dbReference>
<dbReference type="InterPro" id="IPR011257">
    <property type="entry name" value="DNA_glycosylase"/>
</dbReference>
<dbReference type="STRING" id="27342.A0A0H2RDM0"/>
<dbReference type="GO" id="GO:0003824">
    <property type="term" value="F:catalytic activity"/>
    <property type="evidence" value="ECO:0007669"/>
    <property type="project" value="InterPro"/>
</dbReference>
<dbReference type="EMBL" id="KQ086129">
    <property type="protein sequence ID" value="KLO07623.1"/>
    <property type="molecule type" value="Genomic_DNA"/>
</dbReference>
<gene>
    <name evidence="5" type="ORF">SCHPADRAFT_836401</name>
</gene>
<dbReference type="GO" id="GO:0003677">
    <property type="term" value="F:DNA binding"/>
    <property type="evidence" value="ECO:0007669"/>
    <property type="project" value="InterPro"/>
</dbReference>
<dbReference type="Proteomes" id="UP000053477">
    <property type="component" value="Unassembled WGS sequence"/>
</dbReference>
<evidence type="ECO:0000256" key="1">
    <source>
        <dbReference type="ARBA" id="ARBA00004123"/>
    </source>
</evidence>
<feature type="domain" description="HhH-GPD" evidence="4">
    <location>
        <begin position="135"/>
        <end position="222"/>
    </location>
</feature>
<dbReference type="GO" id="GO:0005634">
    <property type="term" value="C:nucleus"/>
    <property type="evidence" value="ECO:0007669"/>
    <property type="project" value="UniProtKB-SubCell"/>
</dbReference>
<dbReference type="GO" id="GO:0006285">
    <property type="term" value="P:base-excision repair, AP site formation"/>
    <property type="evidence" value="ECO:0007669"/>
    <property type="project" value="UniProtKB-ARBA"/>
</dbReference>
<dbReference type="Pfam" id="PF00730">
    <property type="entry name" value="HhH-GPD"/>
    <property type="match status" value="1"/>
</dbReference>
<name>A0A0H2RDM0_9AGAM</name>
<evidence type="ECO:0000313" key="5">
    <source>
        <dbReference type="EMBL" id="KLO07623.1"/>
    </source>
</evidence>
<dbReference type="InParanoid" id="A0A0H2RDM0"/>
<protein>
    <recommendedName>
        <fullName evidence="4">HhH-GPD domain-containing protein</fullName>
    </recommendedName>
</protein>